<dbReference type="PIRSF" id="PIRSF033328">
    <property type="entry name" value="Phest_Mll4975"/>
    <property type="match status" value="1"/>
</dbReference>
<dbReference type="EMBL" id="LAZR01026683">
    <property type="protein sequence ID" value="KKL67962.1"/>
    <property type="molecule type" value="Genomic_DNA"/>
</dbReference>
<organism evidence="1">
    <name type="scientific">marine sediment metagenome</name>
    <dbReference type="NCBI Taxonomy" id="412755"/>
    <lineage>
        <taxon>unclassified sequences</taxon>
        <taxon>metagenomes</taxon>
        <taxon>ecological metagenomes</taxon>
    </lineage>
</organism>
<accession>A0A0F9GXY7</accession>
<dbReference type="InterPro" id="IPR009389">
    <property type="entry name" value="DUF1045"/>
</dbReference>
<dbReference type="AlphaFoldDB" id="A0A0F9GXY7"/>
<dbReference type="PROSITE" id="PS51257">
    <property type="entry name" value="PROKAR_LIPOPROTEIN"/>
    <property type="match status" value="1"/>
</dbReference>
<sequence>MYSRYAIYFTPPPGVFACLGAAWLGWDIKTGTTVHQPDYAGVDINKITQRPRKYGLHGTIRAPFRLADGQTETGLANALETFCSGREPFVLDGLTLSKIGRFLALTPQGNPSALVDLAGDAIENFERFRAPLSDDELARKNSPALTETQRIYLNTFGYPYVKEYFRFHITLTGPLSPDQSSSVSTLLLDYLQPACLRPFTIDSLSLCGEASNGYFHEIDRFALGKATNSV</sequence>
<gene>
    <name evidence="1" type="ORF">LCGC14_2129740</name>
</gene>
<protein>
    <recommendedName>
        <fullName evidence="2">Phosphonate metabolism protein</fullName>
    </recommendedName>
</protein>
<proteinExistence type="predicted"/>
<comment type="caution">
    <text evidence="1">The sequence shown here is derived from an EMBL/GenBank/DDBJ whole genome shotgun (WGS) entry which is preliminary data.</text>
</comment>
<name>A0A0F9GXY7_9ZZZZ</name>
<reference evidence="1" key="1">
    <citation type="journal article" date="2015" name="Nature">
        <title>Complex archaea that bridge the gap between prokaryotes and eukaryotes.</title>
        <authorList>
            <person name="Spang A."/>
            <person name="Saw J.H."/>
            <person name="Jorgensen S.L."/>
            <person name="Zaremba-Niedzwiedzka K."/>
            <person name="Martijn J."/>
            <person name="Lind A.E."/>
            <person name="van Eijk R."/>
            <person name="Schleper C."/>
            <person name="Guy L."/>
            <person name="Ettema T.J."/>
        </authorList>
    </citation>
    <scope>NUCLEOTIDE SEQUENCE</scope>
</reference>
<dbReference type="Gene3D" id="3.90.1140.10">
    <property type="entry name" value="Cyclic phosphodiesterase"/>
    <property type="match status" value="1"/>
</dbReference>
<evidence type="ECO:0008006" key="2">
    <source>
        <dbReference type="Google" id="ProtNLM"/>
    </source>
</evidence>
<evidence type="ECO:0000313" key="1">
    <source>
        <dbReference type="EMBL" id="KKL67962.1"/>
    </source>
</evidence>
<dbReference type="Pfam" id="PF06299">
    <property type="entry name" value="DUF1045"/>
    <property type="match status" value="1"/>
</dbReference>